<dbReference type="Proteomes" id="UP000309174">
    <property type="component" value="Unassembled WGS sequence"/>
</dbReference>
<keyword evidence="2" id="KW-0732">Signal</keyword>
<dbReference type="RefSeq" id="WP_171064014.1">
    <property type="nucleotide sequence ID" value="NZ_VCKW01000014.1"/>
</dbReference>
<gene>
    <name evidence="4" type="ORF">ETD83_04405</name>
</gene>
<dbReference type="Gene3D" id="2.60.40.10">
    <property type="entry name" value="Immunoglobulins"/>
    <property type="match status" value="1"/>
</dbReference>
<accession>A0A5C4JI95</accession>
<name>A0A5C4JI95_9ACTN</name>
<evidence type="ECO:0000313" key="5">
    <source>
        <dbReference type="Proteomes" id="UP000309174"/>
    </source>
</evidence>
<feature type="chain" id="PRO_5038864069" evidence="2">
    <location>
        <begin position="21"/>
        <end position="332"/>
    </location>
</feature>
<sequence length="332" mass="35316">MRGLVLLTAAPLLGAVPATAGADADGPPRASQPIRLDGVLNPPPRPRTQAKPKPKAKPKAKAKVVALRTAGPKADVIPGRTYEWKWTFRVAERARPKTVKAKPGKAKTKAKTKAKSGKLQTSRTRPREAVFWTTLPKTLAFVSGARDCASSGWKVICRLGAVRPGGRVSGVIRAKVAQRAKPGQRISPRGTVAWAGTRVTRSFPAVRVAATADLAITGITPTRARAGAKIPYRLKVRNSGPSTAENVMILSEGPFRLVGRNTACLPARGAYVCSVGALRAGESKTLRITAAPRRSVRAGTVLKSSWTVASPTTDLDRTDNGAVARTRITRRR</sequence>
<feature type="compositionally biased region" description="Basic residues" evidence="1">
    <location>
        <begin position="96"/>
        <end position="116"/>
    </location>
</feature>
<dbReference type="Pfam" id="PF01345">
    <property type="entry name" value="DUF11"/>
    <property type="match status" value="1"/>
</dbReference>
<reference evidence="4 5" key="1">
    <citation type="submission" date="2019-05" db="EMBL/GenBank/DDBJ databases">
        <title>Draft genome sequence of Actinomadura sp. 14C53.</title>
        <authorList>
            <person name="Saricaoglu S."/>
            <person name="Isik K."/>
        </authorList>
    </citation>
    <scope>NUCLEOTIDE SEQUENCE [LARGE SCALE GENOMIC DNA]</scope>
    <source>
        <strain evidence="4 5">14C53</strain>
    </source>
</reference>
<feature type="region of interest" description="Disordered" evidence="1">
    <location>
        <begin position="95"/>
        <end position="125"/>
    </location>
</feature>
<comment type="caution">
    <text evidence="4">The sequence shown here is derived from an EMBL/GenBank/DDBJ whole genome shotgun (WGS) entry which is preliminary data.</text>
</comment>
<dbReference type="InterPro" id="IPR001434">
    <property type="entry name" value="OmcB-like_DUF11"/>
</dbReference>
<organism evidence="4 5">
    <name type="scientific">Actinomadura soli</name>
    <dbReference type="NCBI Taxonomy" id="2508997"/>
    <lineage>
        <taxon>Bacteria</taxon>
        <taxon>Bacillati</taxon>
        <taxon>Actinomycetota</taxon>
        <taxon>Actinomycetes</taxon>
        <taxon>Streptosporangiales</taxon>
        <taxon>Thermomonosporaceae</taxon>
        <taxon>Actinomadura</taxon>
    </lineage>
</organism>
<evidence type="ECO:0000259" key="3">
    <source>
        <dbReference type="Pfam" id="PF01345"/>
    </source>
</evidence>
<dbReference type="EMBL" id="VCKW01000014">
    <property type="protein sequence ID" value="TMR06463.1"/>
    <property type="molecule type" value="Genomic_DNA"/>
</dbReference>
<evidence type="ECO:0000256" key="2">
    <source>
        <dbReference type="SAM" id="SignalP"/>
    </source>
</evidence>
<dbReference type="InterPro" id="IPR013783">
    <property type="entry name" value="Ig-like_fold"/>
</dbReference>
<feature type="signal peptide" evidence="2">
    <location>
        <begin position="1"/>
        <end position="20"/>
    </location>
</feature>
<protein>
    <submittedName>
        <fullName evidence="4">DUF11 domain-containing protein</fullName>
    </submittedName>
</protein>
<dbReference type="AlphaFoldDB" id="A0A5C4JI95"/>
<evidence type="ECO:0000313" key="4">
    <source>
        <dbReference type="EMBL" id="TMR06463.1"/>
    </source>
</evidence>
<feature type="compositionally biased region" description="Low complexity" evidence="1">
    <location>
        <begin position="18"/>
        <end position="29"/>
    </location>
</feature>
<keyword evidence="5" id="KW-1185">Reference proteome</keyword>
<evidence type="ECO:0000256" key="1">
    <source>
        <dbReference type="SAM" id="MobiDB-lite"/>
    </source>
</evidence>
<feature type="domain" description="DUF11" evidence="3">
    <location>
        <begin position="213"/>
        <end position="324"/>
    </location>
</feature>
<dbReference type="GO" id="GO:0005975">
    <property type="term" value="P:carbohydrate metabolic process"/>
    <property type="evidence" value="ECO:0007669"/>
    <property type="project" value="UniProtKB-ARBA"/>
</dbReference>
<proteinExistence type="predicted"/>
<feature type="compositionally biased region" description="Basic residues" evidence="1">
    <location>
        <begin position="48"/>
        <end position="61"/>
    </location>
</feature>
<feature type="region of interest" description="Disordered" evidence="1">
    <location>
        <begin position="18"/>
        <end position="61"/>
    </location>
</feature>